<dbReference type="GO" id="GO:0006071">
    <property type="term" value="P:glycerol metabolic process"/>
    <property type="evidence" value="ECO:0007669"/>
    <property type="project" value="InterPro"/>
</dbReference>
<dbReference type="Gene3D" id="1.25.40.340">
    <property type="match status" value="1"/>
</dbReference>
<organism evidence="2 3">
    <name type="scientific">Heliomicrobium gestii</name>
    <name type="common">Heliobacterium gestii</name>
    <dbReference type="NCBI Taxonomy" id="2699"/>
    <lineage>
        <taxon>Bacteria</taxon>
        <taxon>Bacillati</taxon>
        <taxon>Bacillota</taxon>
        <taxon>Clostridia</taxon>
        <taxon>Eubacteriales</taxon>
        <taxon>Heliobacteriaceae</taxon>
        <taxon>Heliomicrobium</taxon>
    </lineage>
</organism>
<reference evidence="2 3" key="1">
    <citation type="submission" date="2020-01" db="EMBL/GenBank/DDBJ databases">
        <title>Whole genome sequence of Heliobacterium gestii DSM 11169.</title>
        <authorList>
            <person name="Kyndt J.A."/>
            <person name="Meyer T.E."/>
        </authorList>
    </citation>
    <scope>NUCLEOTIDE SEQUENCE [LARGE SCALE GENOMIC DNA]</scope>
    <source>
        <strain evidence="2 3">DSM 11169</strain>
    </source>
</reference>
<dbReference type="SUPFAM" id="SSF101473">
    <property type="entry name" value="DhaL-like"/>
    <property type="match status" value="1"/>
</dbReference>
<dbReference type="InterPro" id="IPR004007">
    <property type="entry name" value="DhaL_dom"/>
</dbReference>
<dbReference type="InterPro" id="IPR050270">
    <property type="entry name" value="DegV_domain_contain"/>
</dbReference>
<dbReference type="EMBL" id="WXEX01000008">
    <property type="protein sequence ID" value="MZP43559.1"/>
    <property type="molecule type" value="Genomic_DNA"/>
</dbReference>
<evidence type="ECO:0000313" key="3">
    <source>
        <dbReference type="Proteomes" id="UP000471031"/>
    </source>
</evidence>
<dbReference type="Pfam" id="PF13684">
    <property type="entry name" value="FakA-like_C"/>
    <property type="match status" value="1"/>
</dbReference>
<dbReference type="RefSeq" id="WP_161262116.1">
    <property type="nucleotide sequence ID" value="NZ_JAFBDC010000007.1"/>
</dbReference>
<dbReference type="InterPro" id="IPR036117">
    <property type="entry name" value="DhaL_dom_sf"/>
</dbReference>
<dbReference type="SMART" id="SM01121">
    <property type="entry name" value="Dak1_2"/>
    <property type="match status" value="1"/>
</dbReference>
<comment type="caution">
    <text evidence="2">The sequence shown here is derived from an EMBL/GenBank/DDBJ whole genome shotgun (WGS) entry which is preliminary data.</text>
</comment>
<dbReference type="OrthoDB" id="9760324at2"/>
<proteinExistence type="predicted"/>
<evidence type="ECO:0000313" key="2">
    <source>
        <dbReference type="EMBL" id="MZP43559.1"/>
    </source>
</evidence>
<dbReference type="SMART" id="SM01120">
    <property type="entry name" value="Dak2"/>
    <property type="match status" value="1"/>
</dbReference>
<dbReference type="InterPro" id="IPR033470">
    <property type="entry name" value="FakA-like_C"/>
</dbReference>
<dbReference type="InterPro" id="IPR019986">
    <property type="entry name" value="YloV-like"/>
</dbReference>
<dbReference type="Proteomes" id="UP000471031">
    <property type="component" value="Unassembled WGS sequence"/>
</dbReference>
<dbReference type="NCBIfam" id="TIGR03599">
    <property type="entry name" value="YloV"/>
    <property type="match status" value="1"/>
</dbReference>
<dbReference type="InterPro" id="IPR048394">
    <property type="entry name" value="FakA-like_M"/>
</dbReference>
<sequence>MDSRFPIRERLDGPAVAALIQGGAGRVEANRQRIDQLNVFPVPDGDTGTNLSLTLRACAEAIPGGEVRAGKVTMAAAKGALLGARGNSGVIFSQLFRGWAKALEDKDTVTPLDWARAMEKGVEMAYKAVMKPVEGTILTVARAAAKEALAAARPGSDLDRILTAAVTAAQRALDKTPDQLSLLKEAGVVDAGGQGYVFFLEGCLQALRGESGEPIDSDAMTPVPEAVPAEATAPGGPSSEREPAEAAPERFCYCTEFILKGRQLPLDGLRKRLVDMGDCLLVVGDPDAAKIHIHTDHPGLVLEQALQCGTLHDIHINNMVEQAKARAAVISGEAVKDEGTRTPVAVIAAAPSAGWARLFQEQGAVAVVDGGTSRNPSANDWLAALEKASADFCLLLPNHPNLIMAARQAVQIYGEDRAAVVATRHLPGGLAAMLAFDPGKDVRDLQAGMEKAGRDIRCLEITRAVRDATVNGVAVREGDLIGLLDDSLIAGGVELSGVVREALTVAGGRWELVTLYQGEAVDPSEVERLIEVIEAACPDAEVEAVTTGQPLYPYIIGLE</sequence>
<feature type="domain" description="DhaL" evidence="1">
    <location>
        <begin position="14"/>
        <end position="205"/>
    </location>
</feature>
<dbReference type="GO" id="GO:0004371">
    <property type="term" value="F:glycerone kinase activity"/>
    <property type="evidence" value="ECO:0007669"/>
    <property type="project" value="InterPro"/>
</dbReference>
<keyword evidence="3" id="KW-1185">Reference proteome</keyword>
<name>A0A845LG49_HELGE</name>
<evidence type="ECO:0000259" key="1">
    <source>
        <dbReference type="PROSITE" id="PS51480"/>
    </source>
</evidence>
<dbReference type="Pfam" id="PF02734">
    <property type="entry name" value="Dak2"/>
    <property type="match status" value="1"/>
</dbReference>
<dbReference type="Pfam" id="PF21645">
    <property type="entry name" value="FakA-like_M"/>
    <property type="match status" value="1"/>
</dbReference>
<dbReference type="PROSITE" id="PS51480">
    <property type="entry name" value="DHAL"/>
    <property type="match status" value="1"/>
</dbReference>
<accession>A0A845LG49</accession>
<dbReference type="PANTHER" id="PTHR33434">
    <property type="entry name" value="DEGV DOMAIN-CONTAINING PROTEIN DR_1986-RELATED"/>
    <property type="match status" value="1"/>
</dbReference>
<dbReference type="PANTHER" id="PTHR33434:SF4">
    <property type="entry name" value="PHOSPHATASE PROTEIN"/>
    <property type="match status" value="1"/>
</dbReference>
<protein>
    <submittedName>
        <fullName evidence="2">DAK2 domain-containing protein</fullName>
    </submittedName>
</protein>
<gene>
    <name evidence="2" type="ORF">GTO89_10955</name>
</gene>
<dbReference type="AlphaFoldDB" id="A0A845LG49"/>